<dbReference type="InterPro" id="IPR033121">
    <property type="entry name" value="PEPTIDASE_A1"/>
</dbReference>
<keyword evidence="2" id="KW-0645">Protease</keyword>
<evidence type="ECO:0000256" key="1">
    <source>
        <dbReference type="ARBA" id="ARBA00007447"/>
    </source>
</evidence>
<reference evidence="5" key="1">
    <citation type="submission" date="2023-02" db="EMBL/GenBank/DDBJ databases">
        <title>Genome of toxic invasive species Heracleum sosnowskyi carries increased number of genes despite the absence of recent whole-genome duplications.</title>
        <authorList>
            <person name="Schelkunov M."/>
            <person name="Shtratnikova V."/>
            <person name="Makarenko M."/>
            <person name="Klepikova A."/>
            <person name="Omelchenko D."/>
            <person name="Novikova G."/>
            <person name="Obukhova E."/>
            <person name="Bogdanov V."/>
            <person name="Penin A."/>
            <person name="Logacheva M."/>
        </authorList>
    </citation>
    <scope>NUCLEOTIDE SEQUENCE</scope>
    <source>
        <strain evidence="5">Hsosn_3</strain>
        <tissue evidence="5">Leaf</tissue>
    </source>
</reference>
<dbReference type="AlphaFoldDB" id="A0AAD8LWS5"/>
<evidence type="ECO:0000313" key="6">
    <source>
        <dbReference type="Proteomes" id="UP001237642"/>
    </source>
</evidence>
<gene>
    <name evidence="5" type="ORF">POM88_051885</name>
</gene>
<organism evidence="5 6">
    <name type="scientific">Heracleum sosnowskyi</name>
    <dbReference type="NCBI Taxonomy" id="360622"/>
    <lineage>
        <taxon>Eukaryota</taxon>
        <taxon>Viridiplantae</taxon>
        <taxon>Streptophyta</taxon>
        <taxon>Embryophyta</taxon>
        <taxon>Tracheophyta</taxon>
        <taxon>Spermatophyta</taxon>
        <taxon>Magnoliopsida</taxon>
        <taxon>eudicotyledons</taxon>
        <taxon>Gunneridae</taxon>
        <taxon>Pentapetalae</taxon>
        <taxon>asterids</taxon>
        <taxon>campanulids</taxon>
        <taxon>Apiales</taxon>
        <taxon>Apiaceae</taxon>
        <taxon>Apioideae</taxon>
        <taxon>apioid superclade</taxon>
        <taxon>Tordylieae</taxon>
        <taxon>Tordyliinae</taxon>
        <taxon>Heracleum</taxon>
    </lineage>
</organism>
<keyword evidence="3" id="KW-0378">Hydrolase</keyword>
<dbReference type="EMBL" id="JAUIZM010000012">
    <property type="protein sequence ID" value="KAK1353520.1"/>
    <property type="molecule type" value="Genomic_DNA"/>
</dbReference>
<dbReference type="GO" id="GO:0008233">
    <property type="term" value="F:peptidase activity"/>
    <property type="evidence" value="ECO:0007669"/>
    <property type="project" value="UniProtKB-KW"/>
</dbReference>
<accession>A0AAD8LWS5</accession>
<dbReference type="SUPFAM" id="SSF50630">
    <property type="entry name" value="Acid proteases"/>
    <property type="match status" value="1"/>
</dbReference>
<dbReference type="Pfam" id="PF14541">
    <property type="entry name" value="TAXi_C"/>
    <property type="match status" value="1"/>
</dbReference>
<reference evidence="5" key="2">
    <citation type="submission" date="2023-05" db="EMBL/GenBank/DDBJ databases">
        <authorList>
            <person name="Schelkunov M.I."/>
        </authorList>
    </citation>
    <scope>NUCLEOTIDE SEQUENCE</scope>
    <source>
        <strain evidence="5">Hsosn_3</strain>
        <tissue evidence="5">Leaf</tissue>
    </source>
</reference>
<dbReference type="GO" id="GO:0006508">
    <property type="term" value="P:proteolysis"/>
    <property type="evidence" value="ECO:0007669"/>
    <property type="project" value="UniProtKB-KW"/>
</dbReference>
<keyword evidence="6" id="KW-1185">Reference proteome</keyword>
<evidence type="ECO:0000256" key="3">
    <source>
        <dbReference type="ARBA" id="ARBA00022801"/>
    </source>
</evidence>
<dbReference type="InterPro" id="IPR051708">
    <property type="entry name" value="Plant_Aspart_Prot_A1"/>
</dbReference>
<dbReference type="InterPro" id="IPR032861">
    <property type="entry name" value="TAXi_N"/>
</dbReference>
<dbReference type="Pfam" id="PF14543">
    <property type="entry name" value="TAXi_N"/>
    <property type="match status" value="1"/>
</dbReference>
<protein>
    <recommendedName>
        <fullName evidence="4">Peptidase A1 domain-containing protein</fullName>
    </recommendedName>
</protein>
<dbReference type="Proteomes" id="UP001237642">
    <property type="component" value="Unassembled WGS sequence"/>
</dbReference>
<dbReference type="GO" id="GO:0005576">
    <property type="term" value="C:extracellular region"/>
    <property type="evidence" value="ECO:0007669"/>
    <property type="project" value="TreeGrafter"/>
</dbReference>
<evidence type="ECO:0000256" key="2">
    <source>
        <dbReference type="ARBA" id="ARBA00022670"/>
    </source>
</evidence>
<dbReference type="InterPro" id="IPR021109">
    <property type="entry name" value="Peptidase_aspartic_dom_sf"/>
</dbReference>
<evidence type="ECO:0000259" key="4">
    <source>
        <dbReference type="PROSITE" id="PS51767"/>
    </source>
</evidence>
<dbReference type="PANTHER" id="PTHR47967:SF14">
    <property type="entry name" value="EUKARYOTIC ASPARTYL PROTEASE FAMILY PROTEIN"/>
    <property type="match status" value="1"/>
</dbReference>
<feature type="domain" description="Peptidase A1" evidence="4">
    <location>
        <begin position="1"/>
        <end position="234"/>
    </location>
</feature>
<comment type="similarity">
    <text evidence="1">Belongs to the peptidase A1 family.</text>
</comment>
<dbReference type="Gene3D" id="2.40.70.10">
    <property type="entry name" value="Acid Proteases"/>
    <property type="match status" value="2"/>
</dbReference>
<dbReference type="PANTHER" id="PTHR47967">
    <property type="entry name" value="OS07G0603500 PROTEIN-RELATED"/>
    <property type="match status" value="1"/>
</dbReference>
<sequence length="234" mass="26269">MDTGSHLTWVIGDSFKREFMYPPRRSSTQSNITCWSDACKKLGYCNSTGRNCIYQTRYGDGQHKLESYLTYDRFVFQNASVDKVIMGIFCNGKGSLLGEENFYGILGLSPPFHPYARLTLGEKADIRGKTTPLRIDGAHYRISLESISLGRKKLDIDPKLFAQKGIEGGASLLLDEDDLFIDSVLNYFCMTVMPSSTHGPTLKKLTIIGLTAQQDYIMGYDLENQQLAMKLSDI</sequence>
<evidence type="ECO:0000313" key="5">
    <source>
        <dbReference type="EMBL" id="KAK1353520.1"/>
    </source>
</evidence>
<dbReference type="InterPro" id="IPR032799">
    <property type="entry name" value="TAXi_C"/>
</dbReference>
<dbReference type="PROSITE" id="PS51767">
    <property type="entry name" value="PEPTIDASE_A1"/>
    <property type="match status" value="1"/>
</dbReference>
<comment type="caution">
    <text evidence="5">The sequence shown here is derived from an EMBL/GenBank/DDBJ whole genome shotgun (WGS) entry which is preliminary data.</text>
</comment>
<name>A0AAD8LWS5_9APIA</name>
<proteinExistence type="inferred from homology"/>